<feature type="domain" description="YhcG N-terminal" evidence="2">
    <location>
        <begin position="1"/>
        <end position="66"/>
    </location>
</feature>
<reference evidence="3" key="1">
    <citation type="submission" date="2020-06" db="EMBL/GenBank/DDBJ databases">
        <title>Unique genomic features of the anaerobic methanotrophic archaea.</title>
        <authorList>
            <person name="Chadwick G.L."/>
            <person name="Skennerton C.T."/>
            <person name="Laso-Perez R."/>
            <person name="Leu A.O."/>
            <person name="Speth D.R."/>
            <person name="Yu H."/>
            <person name="Morgan-Lang C."/>
            <person name="Hatzenpichler R."/>
            <person name="Goudeau D."/>
            <person name="Malmstrom R."/>
            <person name="Brazelton W.J."/>
            <person name="Woyke T."/>
            <person name="Hallam S.J."/>
            <person name="Tyson G.W."/>
            <person name="Wegener G."/>
            <person name="Boetius A."/>
            <person name="Orphan V."/>
        </authorList>
    </citation>
    <scope>NUCLEOTIDE SEQUENCE</scope>
</reference>
<feature type="domain" description="YhcG PDDEXK nuclease" evidence="1">
    <location>
        <begin position="95"/>
        <end position="197"/>
    </location>
</feature>
<dbReference type="AlphaFoldDB" id="A0A7G9YI76"/>
<evidence type="ECO:0008006" key="4">
    <source>
        <dbReference type="Google" id="ProtNLM"/>
    </source>
</evidence>
<dbReference type="Pfam" id="PF17761">
    <property type="entry name" value="DUF1016_N"/>
    <property type="match status" value="1"/>
</dbReference>
<dbReference type="InterPro" id="IPR011856">
    <property type="entry name" value="tRNA_endonuc-like_dom_sf"/>
</dbReference>
<dbReference type="InterPro" id="IPR053148">
    <property type="entry name" value="PD-DEXK-like_domain"/>
</dbReference>
<dbReference type="Gene3D" id="3.40.1350.10">
    <property type="match status" value="1"/>
</dbReference>
<dbReference type="GO" id="GO:0003676">
    <property type="term" value="F:nucleic acid binding"/>
    <property type="evidence" value="ECO:0007669"/>
    <property type="project" value="InterPro"/>
</dbReference>
<accession>A0A7G9YI76</accession>
<dbReference type="EMBL" id="MT631272">
    <property type="protein sequence ID" value="QNO47710.1"/>
    <property type="molecule type" value="Genomic_DNA"/>
</dbReference>
<evidence type="ECO:0000313" key="3">
    <source>
        <dbReference type="EMBL" id="QNO47710.1"/>
    </source>
</evidence>
<organism evidence="3">
    <name type="scientific">Candidatus Methanogaster sp. ANME-2c ERB4</name>
    <dbReference type="NCBI Taxonomy" id="2759911"/>
    <lineage>
        <taxon>Archaea</taxon>
        <taxon>Methanobacteriati</taxon>
        <taxon>Methanobacteriota</taxon>
        <taxon>Stenosarchaea group</taxon>
        <taxon>Methanomicrobia</taxon>
        <taxon>Methanosarcinales</taxon>
        <taxon>ANME-2 cluster</taxon>
        <taxon>Candidatus Methanogasteraceae</taxon>
        <taxon>Candidatus Methanogaster</taxon>
    </lineage>
</organism>
<dbReference type="PANTHER" id="PTHR30547:SF5">
    <property type="entry name" value="NUCLEASE YHCG-RELATED"/>
    <property type="match status" value="1"/>
</dbReference>
<dbReference type="PANTHER" id="PTHR30547">
    <property type="entry name" value="UNCHARACTERIZED PROTEIN YHCG-RELATED"/>
    <property type="match status" value="1"/>
</dbReference>
<gene>
    <name evidence="3" type="ORF">LDJELIEA_00008</name>
</gene>
<sequence length="198" mass="23557">MIQFAEVSPDQQIVVSLTRQLSWTHFVALISMKDPLQREFYAEMCRVERWSVRTLREKIQGMLYERAAISRKPVELVSQELDSLRDCDRMTPNLVFRDPCLLDFLGLSDIYSERDLESAILKELERFLLELGIDFIFVARQKRITINNENYHLDLLFCHCGMRCLVAIELKLGKFQAADKGQMEQYPRWRDKYEKRER</sequence>
<protein>
    <recommendedName>
        <fullName evidence="4">Nuclease YhcG</fullName>
    </recommendedName>
</protein>
<name>A0A7G9YI76_9EURY</name>
<dbReference type="InterPro" id="IPR009362">
    <property type="entry name" value="YhcG_C"/>
</dbReference>
<proteinExistence type="predicted"/>
<evidence type="ECO:0000259" key="2">
    <source>
        <dbReference type="Pfam" id="PF17761"/>
    </source>
</evidence>
<dbReference type="Pfam" id="PF06250">
    <property type="entry name" value="YhcG_C"/>
    <property type="match status" value="1"/>
</dbReference>
<dbReference type="InterPro" id="IPR041527">
    <property type="entry name" value="YhcG_N"/>
</dbReference>
<evidence type="ECO:0000259" key="1">
    <source>
        <dbReference type="Pfam" id="PF06250"/>
    </source>
</evidence>